<sequence>MERLNWSLHIVASIILSKFQSLKPELQSFFYCFYENRSKGASPVGQIFAQEWRLLTVFEQRFWAMLPWRTNSIESKI</sequence>
<dbReference type="Proteomes" id="UP000503129">
    <property type="component" value="Chromosome"/>
</dbReference>
<dbReference type="EMBL" id="CP030118">
    <property type="protein sequence ID" value="QDL07536.1"/>
    <property type="molecule type" value="Genomic_DNA"/>
</dbReference>
<evidence type="ECO:0000313" key="2">
    <source>
        <dbReference type="Proteomes" id="UP000503129"/>
    </source>
</evidence>
<organism evidence="1 2">
    <name type="scientific">Brasilonema sennae CENA114</name>
    <dbReference type="NCBI Taxonomy" id="415709"/>
    <lineage>
        <taxon>Bacteria</taxon>
        <taxon>Bacillati</taxon>
        <taxon>Cyanobacteriota</taxon>
        <taxon>Cyanophyceae</taxon>
        <taxon>Nostocales</taxon>
        <taxon>Scytonemataceae</taxon>
        <taxon>Brasilonema</taxon>
        <taxon>Bromeliae group (in: Brasilonema)</taxon>
    </lineage>
</organism>
<proteinExistence type="predicted"/>
<name>A0A856MEZ8_9CYAN</name>
<reference evidence="1 2" key="1">
    <citation type="submission" date="2018-06" db="EMBL/GenBank/DDBJ databases">
        <title>Comparative genomics of Brasilonema spp. strains.</title>
        <authorList>
            <person name="Alvarenga D.O."/>
            <person name="Fiore M.F."/>
            <person name="Varani A.M."/>
        </authorList>
    </citation>
    <scope>NUCLEOTIDE SEQUENCE [LARGE SCALE GENOMIC DNA]</scope>
    <source>
        <strain evidence="1 2">CENA114</strain>
    </source>
</reference>
<accession>A0A856MEZ8</accession>
<keyword evidence="2" id="KW-1185">Reference proteome</keyword>
<evidence type="ECO:0000313" key="1">
    <source>
        <dbReference type="EMBL" id="QDL07536.1"/>
    </source>
</evidence>
<dbReference type="KEGG" id="bsen:DP114_06140"/>
<protein>
    <submittedName>
        <fullName evidence="1">Uncharacterized protein</fullName>
    </submittedName>
</protein>
<gene>
    <name evidence="1" type="ORF">DP114_06140</name>
</gene>
<dbReference type="AlphaFoldDB" id="A0A856MEZ8"/>